<dbReference type="AlphaFoldDB" id="A0ABD0K4B9"/>
<keyword evidence="2" id="KW-1185">Reference proteome</keyword>
<comment type="caution">
    <text evidence="1">The sequence shown here is derived from an EMBL/GenBank/DDBJ whole genome shotgun (WGS) entry which is preliminary data.</text>
</comment>
<dbReference type="Proteomes" id="UP001519460">
    <property type="component" value="Unassembled WGS sequence"/>
</dbReference>
<reference evidence="1 2" key="1">
    <citation type="journal article" date="2023" name="Sci. Data">
        <title>Genome assembly of the Korean intertidal mud-creeper Batillaria attramentaria.</title>
        <authorList>
            <person name="Patra A.K."/>
            <person name="Ho P.T."/>
            <person name="Jun S."/>
            <person name="Lee S.J."/>
            <person name="Kim Y."/>
            <person name="Won Y.J."/>
        </authorList>
    </citation>
    <scope>NUCLEOTIDE SEQUENCE [LARGE SCALE GENOMIC DNA]</scope>
    <source>
        <strain evidence="1">Wonlab-2016</strain>
    </source>
</reference>
<name>A0ABD0K4B9_9CAEN</name>
<accession>A0ABD0K4B9</accession>
<proteinExistence type="predicted"/>
<evidence type="ECO:0000313" key="2">
    <source>
        <dbReference type="Proteomes" id="UP001519460"/>
    </source>
</evidence>
<evidence type="ECO:0000313" key="1">
    <source>
        <dbReference type="EMBL" id="KAK7482109.1"/>
    </source>
</evidence>
<protein>
    <submittedName>
        <fullName evidence="1">Uncharacterized protein</fullName>
    </submittedName>
</protein>
<gene>
    <name evidence="1" type="ORF">BaRGS_00026693</name>
</gene>
<dbReference type="EMBL" id="JACVVK020000251">
    <property type="protein sequence ID" value="KAK7482109.1"/>
    <property type="molecule type" value="Genomic_DNA"/>
</dbReference>
<organism evidence="1 2">
    <name type="scientific">Batillaria attramentaria</name>
    <dbReference type="NCBI Taxonomy" id="370345"/>
    <lineage>
        <taxon>Eukaryota</taxon>
        <taxon>Metazoa</taxon>
        <taxon>Spiralia</taxon>
        <taxon>Lophotrochozoa</taxon>
        <taxon>Mollusca</taxon>
        <taxon>Gastropoda</taxon>
        <taxon>Caenogastropoda</taxon>
        <taxon>Sorbeoconcha</taxon>
        <taxon>Cerithioidea</taxon>
        <taxon>Batillariidae</taxon>
        <taxon>Batillaria</taxon>
    </lineage>
</organism>
<sequence>MIATLTHFQDWSIKGLLFTFENKLKMFENACIPFHFTQSIGIIQQAATRHAIDLRTLSIVPHLKPLGLSDGGGSIGATAAVFPQASSGDN</sequence>